<protein>
    <submittedName>
        <fullName evidence="1">Spore protease YyaC</fullName>
    </submittedName>
</protein>
<comment type="caution">
    <text evidence="1">The sequence shown here is derived from an EMBL/GenBank/DDBJ whole genome shotgun (WGS) entry which is preliminary data.</text>
</comment>
<name>A0ABW5V602_9BACI</name>
<dbReference type="InterPro" id="IPR009665">
    <property type="entry name" value="YyaC"/>
</dbReference>
<dbReference type="EMBL" id="JBHUNA010000021">
    <property type="protein sequence ID" value="MFD2761336.1"/>
    <property type="molecule type" value="Genomic_DNA"/>
</dbReference>
<dbReference type="GO" id="GO:0008233">
    <property type="term" value="F:peptidase activity"/>
    <property type="evidence" value="ECO:0007669"/>
    <property type="project" value="UniProtKB-KW"/>
</dbReference>
<organism evidence="1 2">
    <name type="scientific">Lentibacillus juripiscarius</name>
    <dbReference type="NCBI Taxonomy" id="257446"/>
    <lineage>
        <taxon>Bacteria</taxon>
        <taxon>Bacillati</taxon>
        <taxon>Bacillota</taxon>
        <taxon>Bacilli</taxon>
        <taxon>Bacillales</taxon>
        <taxon>Bacillaceae</taxon>
        <taxon>Lentibacillus</taxon>
    </lineage>
</organism>
<reference evidence="2" key="1">
    <citation type="journal article" date="2019" name="Int. J. Syst. Evol. Microbiol.">
        <title>The Global Catalogue of Microorganisms (GCM) 10K type strain sequencing project: providing services to taxonomists for standard genome sequencing and annotation.</title>
        <authorList>
            <consortium name="The Broad Institute Genomics Platform"/>
            <consortium name="The Broad Institute Genome Sequencing Center for Infectious Disease"/>
            <person name="Wu L."/>
            <person name="Ma J."/>
        </authorList>
    </citation>
    <scope>NUCLEOTIDE SEQUENCE [LARGE SCALE GENOMIC DNA]</scope>
    <source>
        <strain evidence="2">TISTR 1535</strain>
    </source>
</reference>
<evidence type="ECO:0000313" key="1">
    <source>
        <dbReference type="EMBL" id="MFD2761336.1"/>
    </source>
</evidence>
<dbReference type="NCBIfam" id="TIGR02841">
    <property type="entry name" value="spore_YyaC"/>
    <property type="match status" value="1"/>
</dbReference>
<sequence length="206" mass="23077">MNLINRLMPKNEKLQMMHDDPNLLERMTKRILSWTPVTSRDYVIICIGTDRSTGDAFGPFAGSYLAEKKPKHIHLYGTLHDPVHAANMENYFRYIRMEHRNPFVIAVDASLGKSASVGTITADTGSLKPGAALNKKLPEIGDIHLTGVVNIGGFMEYSILQNTRLSLVVAMAKRMSELLYRIDEQLVHTHTLSKLAAANDKSERMI</sequence>
<accession>A0ABW5V602</accession>
<dbReference type="InterPro" id="IPR023430">
    <property type="entry name" value="Pept_HybD-like_dom_sf"/>
</dbReference>
<proteinExistence type="predicted"/>
<dbReference type="RefSeq" id="WP_382393730.1">
    <property type="nucleotide sequence ID" value="NZ_JBHUNA010000021.1"/>
</dbReference>
<dbReference type="Pfam" id="PF06866">
    <property type="entry name" value="DUF1256"/>
    <property type="match status" value="1"/>
</dbReference>
<keyword evidence="2" id="KW-1185">Reference proteome</keyword>
<dbReference type="Proteomes" id="UP001597502">
    <property type="component" value="Unassembled WGS sequence"/>
</dbReference>
<keyword evidence="1" id="KW-0378">Hydrolase</keyword>
<gene>
    <name evidence="1" type="primary">yyaC</name>
    <name evidence="1" type="ORF">ACFSUO_10175</name>
</gene>
<dbReference type="SUPFAM" id="SSF53163">
    <property type="entry name" value="HybD-like"/>
    <property type="match status" value="1"/>
</dbReference>
<dbReference type="GO" id="GO:0006508">
    <property type="term" value="P:proteolysis"/>
    <property type="evidence" value="ECO:0007669"/>
    <property type="project" value="UniProtKB-KW"/>
</dbReference>
<evidence type="ECO:0000313" key="2">
    <source>
        <dbReference type="Proteomes" id="UP001597502"/>
    </source>
</evidence>
<keyword evidence="1" id="KW-0645">Protease</keyword>